<evidence type="ECO:0000313" key="1">
    <source>
        <dbReference type="EMBL" id="RAO24681.1"/>
    </source>
</evidence>
<comment type="caution">
    <text evidence="1">The sequence shown here is derived from an EMBL/GenBank/DDBJ whole genome shotgun (WGS) entry which is preliminary data.</text>
</comment>
<protein>
    <submittedName>
        <fullName evidence="1">Uncharacterized protein</fullName>
    </submittedName>
</protein>
<accession>A0ABX9D801</accession>
<evidence type="ECO:0000313" key="2">
    <source>
        <dbReference type="Proteomes" id="UP000249045"/>
    </source>
</evidence>
<dbReference type="InterPro" id="IPR048868">
    <property type="entry name" value="OGG-like_put"/>
</dbReference>
<name>A0ABX9D801_9ACTN</name>
<dbReference type="Pfam" id="PF21790">
    <property type="entry name" value="OGG"/>
    <property type="match status" value="1"/>
</dbReference>
<reference evidence="1 2" key="1">
    <citation type="submission" date="2018-03" db="EMBL/GenBank/DDBJ databases">
        <title>Defining the species Micromonospora saelicesensis and Micromonospora noduli under the framework of genomics.</title>
        <authorList>
            <person name="Riesco R."/>
            <person name="Trujillo M.E."/>
        </authorList>
    </citation>
    <scope>NUCLEOTIDE SEQUENCE [LARGE SCALE GENOMIC DNA]</scope>
    <source>
        <strain evidence="1 2">MED15</strain>
    </source>
</reference>
<organism evidence="1 2">
    <name type="scientific">Micromonospora noduli</name>
    <dbReference type="NCBI Taxonomy" id="709876"/>
    <lineage>
        <taxon>Bacteria</taxon>
        <taxon>Bacillati</taxon>
        <taxon>Actinomycetota</taxon>
        <taxon>Actinomycetes</taxon>
        <taxon>Micromonosporales</taxon>
        <taxon>Micromonosporaceae</taxon>
        <taxon>Micromonospora</taxon>
    </lineage>
</organism>
<proteinExistence type="predicted"/>
<dbReference type="Proteomes" id="UP000249045">
    <property type="component" value="Unassembled WGS sequence"/>
</dbReference>
<dbReference type="RefSeq" id="WP_112698155.1">
    <property type="nucleotide sequence ID" value="NZ_PYAC01000001.1"/>
</dbReference>
<gene>
    <name evidence="1" type="ORF">MED15_00439</name>
</gene>
<sequence length="288" mass="32396">MTAGLNDTAAQRCDYRTLLPDDASVYDRGVVEGGLAPEEQGWLRQQRLEWELRSGGHRGAEDLVSGHSIGIVPARWAKFNQWLPFDAAATSPPALNRGEVTKVALRCRESELWLPLLVTSFAWGWGNRGFGPIRLRWVLNGKGGSPGLSSNEIEERLAAAVDALDQQGARSAYQLLLNAGKISEFGPAFFTKFLYFASRTGQGRCPALILDGRLARQMRGFWERRANEPYAENGSSARWLWQGPRWSDYRYQIYRTFMVRSASQLSESGDRWIPELVELLLFRATRAV</sequence>
<dbReference type="EMBL" id="PYAC01000001">
    <property type="protein sequence ID" value="RAO24681.1"/>
    <property type="molecule type" value="Genomic_DNA"/>
</dbReference>
<keyword evidence="2" id="KW-1185">Reference proteome</keyword>